<sequence>MSAQRPDSAPLPQSLDNLGLLMAVTFRTIVDRHAAVLAERGHGWLRPSHAYVLHALEEQPRSIKELSEFNQVSKQAMSQIVDQLQERALVSRSIDPTDRRARAIQITEQGQQTLVQAASAWAAVEEEVRTTVGERDLATTMRTMRRYLESEPHGAKDSTKLSRVW</sequence>
<evidence type="ECO:0000313" key="2">
    <source>
        <dbReference type="EMBL" id="MBS2546698.1"/>
    </source>
</evidence>
<accession>A0ABS5KKY0</accession>
<dbReference type="PANTHER" id="PTHR33164">
    <property type="entry name" value="TRANSCRIPTIONAL REGULATOR, MARR FAMILY"/>
    <property type="match status" value="1"/>
</dbReference>
<dbReference type="PANTHER" id="PTHR33164:SF99">
    <property type="entry name" value="MARR FAMILY REGULATORY PROTEIN"/>
    <property type="match status" value="1"/>
</dbReference>
<name>A0ABS5KKY0_9ACTN</name>
<dbReference type="SMART" id="SM00347">
    <property type="entry name" value="HTH_MARR"/>
    <property type="match status" value="1"/>
</dbReference>
<keyword evidence="3" id="KW-1185">Reference proteome</keyword>
<dbReference type="InterPro" id="IPR039422">
    <property type="entry name" value="MarR/SlyA-like"/>
</dbReference>
<dbReference type="PROSITE" id="PS50995">
    <property type="entry name" value="HTH_MARR_2"/>
    <property type="match status" value="1"/>
</dbReference>
<dbReference type="InterPro" id="IPR036388">
    <property type="entry name" value="WH-like_DNA-bd_sf"/>
</dbReference>
<reference evidence="2 3" key="1">
    <citation type="submission" date="2020-02" db="EMBL/GenBank/DDBJ databases">
        <title>Acidophilic actinobacteria isolated from forest soil.</title>
        <authorList>
            <person name="Golinska P."/>
        </authorList>
    </citation>
    <scope>NUCLEOTIDE SEQUENCE [LARGE SCALE GENOMIC DNA]</scope>
    <source>
        <strain evidence="2 3">NL8</strain>
    </source>
</reference>
<organism evidence="2 3">
    <name type="scientific">Catenulispora pinistramenti</name>
    <dbReference type="NCBI Taxonomy" id="2705254"/>
    <lineage>
        <taxon>Bacteria</taxon>
        <taxon>Bacillati</taxon>
        <taxon>Actinomycetota</taxon>
        <taxon>Actinomycetes</taxon>
        <taxon>Catenulisporales</taxon>
        <taxon>Catenulisporaceae</taxon>
        <taxon>Catenulispora</taxon>
    </lineage>
</organism>
<dbReference type="RefSeq" id="WP_212008342.1">
    <property type="nucleotide sequence ID" value="NZ_JAAFYZ010000016.1"/>
</dbReference>
<evidence type="ECO:0000313" key="3">
    <source>
        <dbReference type="Proteomes" id="UP000730482"/>
    </source>
</evidence>
<dbReference type="PRINTS" id="PR00598">
    <property type="entry name" value="HTHMARR"/>
</dbReference>
<evidence type="ECO:0000259" key="1">
    <source>
        <dbReference type="PROSITE" id="PS50995"/>
    </source>
</evidence>
<dbReference type="Gene3D" id="1.10.10.10">
    <property type="entry name" value="Winged helix-like DNA-binding domain superfamily/Winged helix DNA-binding domain"/>
    <property type="match status" value="1"/>
</dbReference>
<dbReference type="InterPro" id="IPR036390">
    <property type="entry name" value="WH_DNA-bd_sf"/>
</dbReference>
<comment type="caution">
    <text evidence="2">The sequence shown here is derived from an EMBL/GenBank/DDBJ whole genome shotgun (WGS) entry which is preliminary data.</text>
</comment>
<dbReference type="SUPFAM" id="SSF46785">
    <property type="entry name" value="Winged helix' DNA-binding domain"/>
    <property type="match status" value="1"/>
</dbReference>
<feature type="domain" description="HTH marR-type" evidence="1">
    <location>
        <begin position="15"/>
        <end position="149"/>
    </location>
</feature>
<dbReference type="EMBL" id="JAAFYZ010000016">
    <property type="protein sequence ID" value="MBS2546698.1"/>
    <property type="molecule type" value="Genomic_DNA"/>
</dbReference>
<gene>
    <name evidence="2" type="ORF">KGQ19_07440</name>
</gene>
<dbReference type="Proteomes" id="UP000730482">
    <property type="component" value="Unassembled WGS sequence"/>
</dbReference>
<protein>
    <submittedName>
        <fullName evidence="2">MarR family transcriptional regulator</fullName>
    </submittedName>
</protein>
<proteinExistence type="predicted"/>
<dbReference type="Pfam" id="PF12802">
    <property type="entry name" value="MarR_2"/>
    <property type="match status" value="1"/>
</dbReference>
<dbReference type="InterPro" id="IPR000835">
    <property type="entry name" value="HTH_MarR-typ"/>
</dbReference>